<reference evidence="1 2" key="1">
    <citation type="submission" date="2023-02" db="EMBL/GenBank/DDBJ databases">
        <title>Gemone sequence of Telluria chitinolytica ACM 3522T.</title>
        <authorList>
            <person name="Frediansyah A."/>
            <person name="Miess H."/>
            <person name="Gross H."/>
        </authorList>
    </citation>
    <scope>NUCLEOTIDE SEQUENCE [LARGE SCALE GENOMIC DNA]</scope>
    <source>
        <strain evidence="1 2">ACM 3522</strain>
    </source>
</reference>
<keyword evidence="2" id="KW-1185">Reference proteome</keyword>
<dbReference type="RefSeq" id="WP_277418159.1">
    <property type="nucleotide sequence ID" value="NZ_CP119083.1"/>
</dbReference>
<organism evidence="1 2">
    <name type="scientific">Pseudoduganella chitinolytica</name>
    <dbReference type="NCBI Taxonomy" id="34070"/>
    <lineage>
        <taxon>Bacteria</taxon>
        <taxon>Pseudomonadati</taxon>
        <taxon>Pseudomonadota</taxon>
        <taxon>Betaproteobacteria</taxon>
        <taxon>Burkholderiales</taxon>
        <taxon>Oxalobacteraceae</taxon>
        <taxon>Telluria group</taxon>
        <taxon>Pseudoduganella</taxon>
    </lineage>
</organism>
<dbReference type="Proteomes" id="UP001216510">
    <property type="component" value="Chromosome"/>
</dbReference>
<protein>
    <recommendedName>
        <fullName evidence="3">Transposase</fullName>
    </recommendedName>
</protein>
<evidence type="ECO:0000313" key="1">
    <source>
        <dbReference type="EMBL" id="WEF35506.1"/>
    </source>
</evidence>
<proteinExistence type="predicted"/>
<sequence length="201" mass="21942">MKTIQSAVVGVAAGQRKLAVALLVDGKLKTKVLDSYTDQSPGLVAWVRKQKSAPETVHFCLVQGDSSARDVAIGLYDAGLHVSFVEADDVRAYADAEGLALRANRPGADLIARYCAARRPEAWVAPSRQQRAIDELRRELAELEAMRDDAIVWAEEVLATGTAGRDDEAFAHSTWLDESIDRLRKSLAELVEPRADESTPD</sequence>
<name>A0ABY8BHR4_9BURK</name>
<evidence type="ECO:0000313" key="2">
    <source>
        <dbReference type="Proteomes" id="UP001216510"/>
    </source>
</evidence>
<evidence type="ECO:0008006" key="3">
    <source>
        <dbReference type="Google" id="ProtNLM"/>
    </source>
</evidence>
<accession>A0ABY8BHR4</accession>
<dbReference type="EMBL" id="CP119083">
    <property type="protein sequence ID" value="WEF35506.1"/>
    <property type="molecule type" value="Genomic_DNA"/>
</dbReference>
<gene>
    <name evidence="1" type="ORF">PX653_12380</name>
</gene>